<organism evidence="1 2">
    <name type="scientific">Patellaria atrata CBS 101060</name>
    <dbReference type="NCBI Taxonomy" id="1346257"/>
    <lineage>
        <taxon>Eukaryota</taxon>
        <taxon>Fungi</taxon>
        <taxon>Dikarya</taxon>
        <taxon>Ascomycota</taxon>
        <taxon>Pezizomycotina</taxon>
        <taxon>Dothideomycetes</taxon>
        <taxon>Dothideomycetes incertae sedis</taxon>
        <taxon>Patellariales</taxon>
        <taxon>Patellariaceae</taxon>
        <taxon>Patellaria</taxon>
    </lineage>
</organism>
<accession>A0A9P4S2C6</accession>
<sequence>MLGWMDVGYQYRLNSIVRYPVSVEWQSVFPVLTRVSSLNTYEQSVFLHRSALLEPAGRTPPSLKSFLLPPPFSSSPIPEPSPCLCACFNAPPQHFLKLFSDLTAQRQTPYPCLNLPLPTHETFPTVRYNSSHTVFHKHLIQQRGALHSPYSCPLQPENHIVNRIIRPPVSLLCPLFNSAFDAWVLVDMASPLFPSRKAKKKGKERPVYFPSESSMLGTILISTLYSLLSTLYSLLSTLYSLLSTLYPLLSTLYSYSLPSTLSPRQPPSQSILPSFSRHTKSANCQTMQKKPQHLHPPSFVHFFRCCFR</sequence>
<dbReference type="Proteomes" id="UP000799429">
    <property type="component" value="Unassembled WGS sequence"/>
</dbReference>
<evidence type="ECO:0000313" key="1">
    <source>
        <dbReference type="EMBL" id="KAF2834829.1"/>
    </source>
</evidence>
<gene>
    <name evidence="1" type="ORF">M501DRAFT_492401</name>
</gene>
<dbReference type="EMBL" id="MU006114">
    <property type="protein sequence ID" value="KAF2834829.1"/>
    <property type="molecule type" value="Genomic_DNA"/>
</dbReference>
<reference evidence="1" key="1">
    <citation type="journal article" date="2020" name="Stud. Mycol.">
        <title>101 Dothideomycetes genomes: a test case for predicting lifestyles and emergence of pathogens.</title>
        <authorList>
            <person name="Haridas S."/>
            <person name="Albert R."/>
            <person name="Binder M."/>
            <person name="Bloem J."/>
            <person name="Labutti K."/>
            <person name="Salamov A."/>
            <person name="Andreopoulos B."/>
            <person name="Baker S."/>
            <person name="Barry K."/>
            <person name="Bills G."/>
            <person name="Bluhm B."/>
            <person name="Cannon C."/>
            <person name="Castanera R."/>
            <person name="Culley D."/>
            <person name="Daum C."/>
            <person name="Ezra D."/>
            <person name="Gonzalez J."/>
            <person name="Henrissat B."/>
            <person name="Kuo A."/>
            <person name="Liang C."/>
            <person name="Lipzen A."/>
            <person name="Lutzoni F."/>
            <person name="Magnuson J."/>
            <person name="Mondo S."/>
            <person name="Nolan M."/>
            <person name="Ohm R."/>
            <person name="Pangilinan J."/>
            <person name="Park H.-J."/>
            <person name="Ramirez L."/>
            <person name="Alfaro M."/>
            <person name="Sun H."/>
            <person name="Tritt A."/>
            <person name="Yoshinaga Y."/>
            <person name="Zwiers L.-H."/>
            <person name="Turgeon B."/>
            <person name="Goodwin S."/>
            <person name="Spatafora J."/>
            <person name="Crous P."/>
            <person name="Grigoriev I."/>
        </authorList>
    </citation>
    <scope>NUCLEOTIDE SEQUENCE</scope>
    <source>
        <strain evidence="1">CBS 101060</strain>
    </source>
</reference>
<name>A0A9P4S2C6_9PEZI</name>
<proteinExistence type="predicted"/>
<protein>
    <submittedName>
        <fullName evidence="1">Uncharacterized protein</fullName>
    </submittedName>
</protein>
<dbReference type="AlphaFoldDB" id="A0A9P4S2C6"/>
<evidence type="ECO:0000313" key="2">
    <source>
        <dbReference type="Proteomes" id="UP000799429"/>
    </source>
</evidence>
<comment type="caution">
    <text evidence="1">The sequence shown here is derived from an EMBL/GenBank/DDBJ whole genome shotgun (WGS) entry which is preliminary data.</text>
</comment>
<keyword evidence="2" id="KW-1185">Reference proteome</keyword>